<protein>
    <submittedName>
        <fullName evidence="2">Ferredoxin--NADP reductase, leaf isozyme</fullName>
    </submittedName>
</protein>
<sequence>MQPLPGAPARGRAQCPGAEAAGFHHRDGSGGTGAGEEDLQEAGRRGGDQHVQAQGAVRWLVPDEHQDHRRRRARGDVAHGLQHRGQGRLQRRAVRWRDR</sequence>
<evidence type="ECO:0000313" key="2">
    <source>
        <dbReference type="EMBL" id="JAD57708.1"/>
    </source>
</evidence>
<dbReference type="AlphaFoldDB" id="A0A0A9B6F0"/>
<reference evidence="2" key="2">
    <citation type="journal article" date="2015" name="Data Brief">
        <title>Shoot transcriptome of the giant reed, Arundo donax.</title>
        <authorList>
            <person name="Barrero R.A."/>
            <person name="Guerrero F.D."/>
            <person name="Moolhuijzen P."/>
            <person name="Goolsby J.A."/>
            <person name="Tidwell J."/>
            <person name="Bellgard S.E."/>
            <person name="Bellgard M.I."/>
        </authorList>
    </citation>
    <scope>NUCLEOTIDE SEQUENCE</scope>
    <source>
        <tissue evidence="2">Shoot tissue taken approximately 20 cm above the soil surface</tissue>
    </source>
</reference>
<organism evidence="2">
    <name type="scientific">Arundo donax</name>
    <name type="common">Giant reed</name>
    <name type="synonym">Donax arundinaceus</name>
    <dbReference type="NCBI Taxonomy" id="35708"/>
    <lineage>
        <taxon>Eukaryota</taxon>
        <taxon>Viridiplantae</taxon>
        <taxon>Streptophyta</taxon>
        <taxon>Embryophyta</taxon>
        <taxon>Tracheophyta</taxon>
        <taxon>Spermatophyta</taxon>
        <taxon>Magnoliopsida</taxon>
        <taxon>Liliopsida</taxon>
        <taxon>Poales</taxon>
        <taxon>Poaceae</taxon>
        <taxon>PACMAD clade</taxon>
        <taxon>Arundinoideae</taxon>
        <taxon>Arundineae</taxon>
        <taxon>Arundo</taxon>
    </lineage>
</organism>
<feature type="compositionally biased region" description="Basic residues" evidence="1">
    <location>
        <begin position="81"/>
        <end position="99"/>
    </location>
</feature>
<reference evidence="2" key="1">
    <citation type="submission" date="2014-09" db="EMBL/GenBank/DDBJ databases">
        <authorList>
            <person name="Magalhaes I.L.F."/>
            <person name="Oliveira U."/>
            <person name="Santos F.R."/>
            <person name="Vidigal T.H.D.A."/>
            <person name="Brescovit A.D."/>
            <person name="Santos A.J."/>
        </authorList>
    </citation>
    <scope>NUCLEOTIDE SEQUENCE</scope>
    <source>
        <tissue evidence="2">Shoot tissue taken approximately 20 cm above the soil surface</tissue>
    </source>
</reference>
<feature type="region of interest" description="Disordered" evidence="1">
    <location>
        <begin position="1"/>
        <end position="99"/>
    </location>
</feature>
<accession>A0A0A9B6F0</accession>
<dbReference type="EMBL" id="GBRH01240187">
    <property type="protein sequence ID" value="JAD57708.1"/>
    <property type="molecule type" value="Transcribed_RNA"/>
</dbReference>
<proteinExistence type="predicted"/>
<name>A0A0A9B6F0_ARUDO</name>
<evidence type="ECO:0000256" key="1">
    <source>
        <dbReference type="SAM" id="MobiDB-lite"/>
    </source>
</evidence>